<dbReference type="InterPro" id="IPR048958">
    <property type="entry name" value="Polysacc_lyase_14"/>
</dbReference>
<keyword evidence="4" id="KW-1185">Reference proteome</keyword>
<reference evidence="3 4" key="1">
    <citation type="submission" date="2018-11" db="EMBL/GenBank/DDBJ databases">
        <title>Genome sequence of Saitozyma podzolica DSM 27192.</title>
        <authorList>
            <person name="Aliyu H."/>
            <person name="Gorte O."/>
            <person name="Ochsenreither K."/>
        </authorList>
    </citation>
    <scope>NUCLEOTIDE SEQUENCE [LARGE SCALE GENOMIC DNA]</scope>
    <source>
        <strain evidence="3 4">DSM 27192</strain>
    </source>
</reference>
<feature type="chain" id="PRO_5019146139" description="Polysaccharide lyase 14 domain-containing protein" evidence="1">
    <location>
        <begin position="18"/>
        <end position="384"/>
    </location>
</feature>
<dbReference type="PANTHER" id="PTHR40124">
    <property type="match status" value="1"/>
</dbReference>
<dbReference type="Gene3D" id="2.60.120.200">
    <property type="match status" value="1"/>
</dbReference>
<dbReference type="Pfam" id="PF21294">
    <property type="entry name" value="Polysacc_lyase_14"/>
    <property type="match status" value="1"/>
</dbReference>
<accession>A0A427YQ50</accession>
<feature type="domain" description="Polysaccharide lyase 14" evidence="2">
    <location>
        <begin position="159"/>
        <end position="377"/>
    </location>
</feature>
<comment type="caution">
    <text evidence="3">The sequence shown here is derived from an EMBL/GenBank/DDBJ whole genome shotgun (WGS) entry which is preliminary data.</text>
</comment>
<gene>
    <name evidence="3" type="ORF">EHS25_007575</name>
</gene>
<dbReference type="STRING" id="1890683.A0A427YQ50"/>
<dbReference type="PANTHER" id="PTHR40124:SF1">
    <property type="entry name" value="DISAGGREGATASE RELATED REPEAT PROTEIN"/>
    <property type="match status" value="1"/>
</dbReference>
<dbReference type="OrthoDB" id="3337916at2759"/>
<protein>
    <recommendedName>
        <fullName evidence="2">Polysaccharide lyase 14 domain-containing protein</fullName>
    </recommendedName>
</protein>
<evidence type="ECO:0000259" key="2">
    <source>
        <dbReference type="Pfam" id="PF21294"/>
    </source>
</evidence>
<sequence length="384" mass="40134">MLTVALLLPLLPALSLAAAGPSSQEMYDLAARRIGHGAPVSSNLHAKAVNMARAEGHAPNGWRKVRRERKRACSPDAAAATSSSSSASSLATQVALANTSTTTSSSSSANSGSLLSWLFPVSSTASWTTSTDSSSALSFTGALKPLTAGSLPSTSTAPDGSSALIANFPAGTYGLNSANGQGFSFYTEGTHNGVNVEGATEVLFSYSAYFPSGFDFVKGGKMPGLYGGTSLSEAKSCSGGRQTDRDQCFSARLMWRTNGAGEFYNYYPTSVTQGGGYCSTAPYSICDTVYGDSIGRGSYSWATGKWTTVAQRLKLNDVGSANGEQTLWVDGVQIMDLNGLEIITQSSKIYGIMAQTFFGGSDSSWDSPTDQSVWFKDWSLAVIA</sequence>
<keyword evidence="1" id="KW-0732">Signal</keyword>
<dbReference type="AlphaFoldDB" id="A0A427YQ50"/>
<evidence type="ECO:0000256" key="1">
    <source>
        <dbReference type="SAM" id="SignalP"/>
    </source>
</evidence>
<name>A0A427YQ50_9TREE</name>
<dbReference type="Proteomes" id="UP000279259">
    <property type="component" value="Unassembled WGS sequence"/>
</dbReference>
<organism evidence="3 4">
    <name type="scientific">Saitozyma podzolica</name>
    <dbReference type="NCBI Taxonomy" id="1890683"/>
    <lineage>
        <taxon>Eukaryota</taxon>
        <taxon>Fungi</taxon>
        <taxon>Dikarya</taxon>
        <taxon>Basidiomycota</taxon>
        <taxon>Agaricomycotina</taxon>
        <taxon>Tremellomycetes</taxon>
        <taxon>Tremellales</taxon>
        <taxon>Trimorphomycetaceae</taxon>
        <taxon>Saitozyma</taxon>
    </lineage>
</organism>
<proteinExistence type="predicted"/>
<dbReference type="EMBL" id="RSCD01000004">
    <property type="protein sequence ID" value="RSH93221.1"/>
    <property type="molecule type" value="Genomic_DNA"/>
</dbReference>
<evidence type="ECO:0000313" key="4">
    <source>
        <dbReference type="Proteomes" id="UP000279259"/>
    </source>
</evidence>
<feature type="signal peptide" evidence="1">
    <location>
        <begin position="1"/>
        <end position="17"/>
    </location>
</feature>
<evidence type="ECO:0000313" key="3">
    <source>
        <dbReference type="EMBL" id="RSH93221.1"/>
    </source>
</evidence>